<feature type="compositionally biased region" description="Pro residues" evidence="1">
    <location>
        <begin position="515"/>
        <end position="526"/>
    </location>
</feature>
<dbReference type="PANTHER" id="PTHR30032:SF4">
    <property type="entry name" value="AMIDASE ENHANCER"/>
    <property type="match status" value="1"/>
</dbReference>
<sequence length="577" mass="59238">MLSVGGVSATAASAGSQAAISTLLDELLTASPSIASYDRASFTHWIDADGDGCDTRNEVLILESQTAVTLGAGCSISNGSWLSYYDGATWTNPSDVDVDHMVPLGEAWKSGASAWTSSQRQAFANDLGLDVSLEAVTDNVNSSKGDRDPGAWLPPLSNVHCQYATNWVLVKYRWNLAVDSNERAALQSIIAGTCASTIVTVPEKAGTPTVPASVERLWGVDRYATAIAIAGQYAAGVDALYVATGTNYPDALSAAPAAAAQGSPLLLTDPSSLPLSVEQEIRRLAPALIVVVGGPGAISSTVYDKLATLAPAIRRDSGVDRYQTSYAINQAAFPSGASTAFIATGSNFPDALSASAAAGSMGAPVILVNGAAASVDTATRNLITELGVTNVKIAGGISVVSAGMETSLSGITGVTSVVRHSGIDRYTTSSAISRASFISAPTVYFAVGTGFADALAGAALAGLNNSPLYVVPTNCVPSYVLTDLQALGTRQRVLLGGSSVLGAGVEALTPCDSSTPPPPPPPPVSPANPGDTKNCGDFGTWQEAQAWFNTYYPYYGDVARLDFDNDLIACQSLPGHP</sequence>
<evidence type="ECO:0000256" key="1">
    <source>
        <dbReference type="SAM" id="MobiDB-lite"/>
    </source>
</evidence>
<accession>A0A2C8ZVB5</accession>
<dbReference type="InterPro" id="IPR007253">
    <property type="entry name" value="Cell_wall-bd_2"/>
</dbReference>
<dbReference type="EMBL" id="OCST01000004">
    <property type="protein sequence ID" value="SOE69804.1"/>
    <property type="molecule type" value="Genomic_DNA"/>
</dbReference>
<gene>
    <name evidence="3" type="ORF">SAMN06296378_2062</name>
</gene>
<name>A0A2C8ZVB5_9MICO</name>
<feature type="region of interest" description="Disordered" evidence="1">
    <location>
        <begin position="508"/>
        <end position="535"/>
    </location>
</feature>
<dbReference type="AlphaFoldDB" id="A0A2C8ZVB5"/>
<dbReference type="Gene3D" id="3.40.50.12090">
    <property type="match status" value="1"/>
</dbReference>
<protein>
    <submittedName>
        <fullName evidence="3">Excalibur calcium-binding domain-containing protein</fullName>
    </submittedName>
</protein>
<evidence type="ECO:0000313" key="4">
    <source>
        <dbReference type="Proteomes" id="UP000219440"/>
    </source>
</evidence>
<dbReference type="Proteomes" id="UP000219440">
    <property type="component" value="Unassembled WGS sequence"/>
</dbReference>
<dbReference type="InterPro" id="IPR011089">
    <property type="entry name" value="GmrSD_C"/>
</dbReference>
<dbReference type="InterPro" id="IPR051922">
    <property type="entry name" value="Bact_Sporulation_Assoc"/>
</dbReference>
<organism evidence="3 4">
    <name type="scientific">Salinibacterium xinjiangense</name>
    <dbReference type="NCBI Taxonomy" id="386302"/>
    <lineage>
        <taxon>Bacteria</taxon>
        <taxon>Bacillati</taxon>
        <taxon>Actinomycetota</taxon>
        <taxon>Actinomycetes</taxon>
        <taxon>Micrococcales</taxon>
        <taxon>Microbacteriaceae</taxon>
        <taxon>Salinibacterium</taxon>
    </lineage>
</organism>
<keyword evidence="4" id="KW-1185">Reference proteome</keyword>
<dbReference type="PANTHER" id="PTHR30032">
    <property type="entry name" value="N-ACETYLMURAMOYL-L-ALANINE AMIDASE-RELATED"/>
    <property type="match status" value="1"/>
</dbReference>
<evidence type="ECO:0000259" key="2">
    <source>
        <dbReference type="Pfam" id="PF07510"/>
    </source>
</evidence>
<dbReference type="Pfam" id="PF07510">
    <property type="entry name" value="GmrSD_C"/>
    <property type="match status" value="1"/>
</dbReference>
<feature type="domain" description="GmrSD restriction endonucleases C-terminal" evidence="2">
    <location>
        <begin position="92"/>
        <end position="186"/>
    </location>
</feature>
<dbReference type="Pfam" id="PF04122">
    <property type="entry name" value="CW_binding_2"/>
    <property type="match status" value="3"/>
</dbReference>
<dbReference type="GO" id="GO:0030288">
    <property type="term" value="C:outer membrane-bounded periplasmic space"/>
    <property type="evidence" value="ECO:0007669"/>
    <property type="project" value="TreeGrafter"/>
</dbReference>
<evidence type="ECO:0000313" key="3">
    <source>
        <dbReference type="EMBL" id="SOE69804.1"/>
    </source>
</evidence>
<reference evidence="3 4" key="1">
    <citation type="submission" date="2017-09" db="EMBL/GenBank/DDBJ databases">
        <authorList>
            <person name="Ehlers B."/>
            <person name="Leendertz F.H."/>
        </authorList>
    </citation>
    <scope>NUCLEOTIDE SEQUENCE [LARGE SCALE GENOMIC DNA]</scope>
    <source>
        <strain evidence="3 4">CGMCC 1.05381</strain>
    </source>
</reference>
<proteinExistence type="predicted"/>